<dbReference type="SUPFAM" id="SSF48264">
    <property type="entry name" value="Cytochrome P450"/>
    <property type="match status" value="1"/>
</dbReference>
<keyword evidence="6 8" id="KW-0408">Iron</keyword>
<dbReference type="InterPro" id="IPR017972">
    <property type="entry name" value="Cyt_P450_CS"/>
</dbReference>
<evidence type="ECO:0000256" key="2">
    <source>
        <dbReference type="ARBA" id="ARBA00010617"/>
    </source>
</evidence>
<evidence type="ECO:0000256" key="1">
    <source>
        <dbReference type="ARBA" id="ARBA00001971"/>
    </source>
</evidence>
<keyword evidence="11" id="KW-1185">Reference proteome</keyword>
<dbReference type="PRINTS" id="PR00463">
    <property type="entry name" value="EP450I"/>
</dbReference>
<evidence type="ECO:0000256" key="9">
    <source>
        <dbReference type="RuleBase" id="RU000461"/>
    </source>
</evidence>
<dbReference type="PANTHER" id="PTHR24279:SF120">
    <property type="entry name" value="CYTOCHROME P450"/>
    <property type="match status" value="1"/>
</dbReference>
<evidence type="ECO:0000256" key="3">
    <source>
        <dbReference type="ARBA" id="ARBA00022617"/>
    </source>
</evidence>
<name>A0AA38MAA9_9CUCU</name>
<dbReference type="CDD" id="cd11054">
    <property type="entry name" value="CYP24A1-like"/>
    <property type="match status" value="1"/>
</dbReference>
<dbReference type="Gene3D" id="1.10.630.10">
    <property type="entry name" value="Cytochrome P450"/>
    <property type="match status" value="1"/>
</dbReference>
<evidence type="ECO:0000256" key="6">
    <source>
        <dbReference type="ARBA" id="ARBA00023004"/>
    </source>
</evidence>
<dbReference type="PANTHER" id="PTHR24279">
    <property type="entry name" value="CYTOCHROME P450"/>
    <property type="match status" value="1"/>
</dbReference>
<comment type="caution">
    <text evidence="10">The sequence shown here is derived from an EMBL/GenBank/DDBJ whole genome shotgun (WGS) entry which is preliminary data.</text>
</comment>
<dbReference type="EMBL" id="JALNTZ010000006">
    <property type="protein sequence ID" value="KAJ3649415.1"/>
    <property type="molecule type" value="Genomic_DNA"/>
</dbReference>
<dbReference type="InterPro" id="IPR002401">
    <property type="entry name" value="Cyt_P450_E_grp-I"/>
</dbReference>
<proteinExistence type="inferred from homology"/>
<evidence type="ECO:0000256" key="4">
    <source>
        <dbReference type="ARBA" id="ARBA00022723"/>
    </source>
</evidence>
<gene>
    <name evidence="10" type="ORF">Zmor_021161</name>
</gene>
<dbReference type="InterPro" id="IPR001128">
    <property type="entry name" value="Cyt_P450"/>
</dbReference>
<evidence type="ECO:0000256" key="7">
    <source>
        <dbReference type="ARBA" id="ARBA00023033"/>
    </source>
</evidence>
<evidence type="ECO:0000313" key="11">
    <source>
        <dbReference type="Proteomes" id="UP001168821"/>
    </source>
</evidence>
<dbReference type="GO" id="GO:0005506">
    <property type="term" value="F:iron ion binding"/>
    <property type="evidence" value="ECO:0007669"/>
    <property type="project" value="InterPro"/>
</dbReference>
<dbReference type="GO" id="GO:0020037">
    <property type="term" value="F:heme binding"/>
    <property type="evidence" value="ECO:0007669"/>
    <property type="project" value="InterPro"/>
</dbReference>
<dbReference type="PRINTS" id="PR00385">
    <property type="entry name" value="P450"/>
</dbReference>
<evidence type="ECO:0008006" key="12">
    <source>
        <dbReference type="Google" id="ProtNLM"/>
    </source>
</evidence>
<accession>A0AA38MAA9</accession>
<dbReference type="AlphaFoldDB" id="A0AA38MAA9"/>
<dbReference type="GO" id="GO:0016705">
    <property type="term" value="F:oxidoreductase activity, acting on paired donors, with incorporation or reduction of molecular oxygen"/>
    <property type="evidence" value="ECO:0007669"/>
    <property type="project" value="InterPro"/>
</dbReference>
<dbReference type="InterPro" id="IPR036396">
    <property type="entry name" value="Cyt_P450_sf"/>
</dbReference>
<dbReference type="InterPro" id="IPR050479">
    <property type="entry name" value="CYP11_CYP27_families"/>
</dbReference>
<dbReference type="FunFam" id="1.10.630.10:FF:000006">
    <property type="entry name" value="Cytochrome P450 302a1, mitochondrial"/>
    <property type="match status" value="1"/>
</dbReference>
<keyword evidence="3 8" id="KW-0349">Heme</keyword>
<comment type="similarity">
    <text evidence="2 9">Belongs to the cytochrome P450 family.</text>
</comment>
<evidence type="ECO:0000256" key="8">
    <source>
        <dbReference type="PIRSR" id="PIRSR602401-1"/>
    </source>
</evidence>
<dbReference type="PROSITE" id="PS00086">
    <property type="entry name" value="CYTOCHROME_P450"/>
    <property type="match status" value="1"/>
</dbReference>
<protein>
    <recommendedName>
        <fullName evidence="12">Cytochrome P450 CYP12A2</fullName>
    </recommendedName>
</protein>
<feature type="binding site" description="axial binding residue" evidence="8">
    <location>
        <position position="479"/>
    </location>
    <ligand>
        <name>heme</name>
        <dbReference type="ChEBI" id="CHEBI:30413"/>
    </ligand>
    <ligandPart>
        <name>Fe</name>
        <dbReference type="ChEBI" id="CHEBI:18248"/>
    </ligandPart>
</feature>
<dbReference type="Pfam" id="PF00067">
    <property type="entry name" value="p450"/>
    <property type="match status" value="1"/>
</dbReference>
<comment type="cofactor">
    <cofactor evidence="1 8">
        <name>heme</name>
        <dbReference type="ChEBI" id="CHEBI:30413"/>
    </cofactor>
</comment>
<organism evidence="10 11">
    <name type="scientific">Zophobas morio</name>
    <dbReference type="NCBI Taxonomy" id="2755281"/>
    <lineage>
        <taxon>Eukaryota</taxon>
        <taxon>Metazoa</taxon>
        <taxon>Ecdysozoa</taxon>
        <taxon>Arthropoda</taxon>
        <taxon>Hexapoda</taxon>
        <taxon>Insecta</taxon>
        <taxon>Pterygota</taxon>
        <taxon>Neoptera</taxon>
        <taxon>Endopterygota</taxon>
        <taxon>Coleoptera</taxon>
        <taxon>Polyphaga</taxon>
        <taxon>Cucujiformia</taxon>
        <taxon>Tenebrionidae</taxon>
        <taxon>Zophobas</taxon>
    </lineage>
</organism>
<evidence type="ECO:0000256" key="5">
    <source>
        <dbReference type="ARBA" id="ARBA00023002"/>
    </source>
</evidence>
<keyword evidence="7 9" id="KW-0503">Monooxygenase</keyword>
<keyword evidence="5 9" id="KW-0560">Oxidoreductase</keyword>
<dbReference type="GO" id="GO:0004497">
    <property type="term" value="F:monooxygenase activity"/>
    <property type="evidence" value="ECO:0007669"/>
    <property type="project" value="UniProtKB-KW"/>
</dbReference>
<keyword evidence="4 8" id="KW-0479">Metal-binding</keyword>
<sequence>MIKANVLKIVAHNTSKTFMSTNVENTSLEKKREYYRNLNALDTTDAKPRGWDKAKPFESIPGARCFPVIGNLWRLWMPLFRGKDIVAVHKELCAEYGNILTLKGILGSGFKQLVVLYDPKDFETVVKNEGVWPIRKGQPSLEYYRKLRKDSCPNFGFATLQGEDWFTLRTTANPILLQPKIINEYTEKVDRVTTELVDNMKYLAERDEAIKTSSDFKNEMDKWALESIGVVALDTHLGCLKRNLELESEAQKMINSSKQIFELMYKLDVLPSMWKLMNTPTWNKYVEVIDFLIQTSAKHVNRALDNFDKETDTTKEAGSVLHQIAKKDRNIALSTALDMMLVGVDTTGRILSAGLYFLAKNREQQIRLREEAKRLLKNKNTPVTTKVLAEATYLKAVVKEVTRLAPIGVGNLRTTVKNLTLAGYQVPKGTDIMTANLIPCTTDEYFPRAKEFLPERWLSSHKTANPFAFAPFGLGSRSCLGKRLANLELHIAFLKIIRNFDLSWPHEDMCFTTTIFYGIGKPLQLHIKALNQ</sequence>
<dbReference type="Proteomes" id="UP001168821">
    <property type="component" value="Unassembled WGS sequence"/>
</dbReference>
<reference evidence="10" key="1">
    <citation type="journal article" date="2023" name="G3 (Bethesda)">
        <title>Whole genome assemblies of Zophobas morio and Tenebrio molitor.</title>
        <authorList>
            <person name="Kaur S."/>
            <person name="Stinson S.A."/>
            <person name="diCenzo G.C."/>
        </authorList>
    </citation>
    <scope>NUCLEOTIDE SEQUENCE</scope>
    <source>
        <strain evidence="10">QUZm001</strain>
    </source>
</reference>
<evidence type="ECO:0000313" key="10">
    <source>
        <dbReference type="EMBL" id="KAJ3649415.1"/>
    </source>
</evidence>